<proteinExistence type="predicted"/>
<dbReference type="EMBL" id="KF117923">
    <property type="protein sequence ID" value="AIA85182.1"/>
    <property type="molecule type" value="Genomic_DNA"/>
</dbReference>
<protein>
    <submittedName>
        <fullName evidence="1">CAZy families GT4 protein</fullName>
    </submittedName>
</protein>
<evidence type="ECO:0000313" key="1">
    <source>
        <dbReference type="EMBL" id="AIA85182.1"/>
    </source>
</evidence>
<name>A0A060BR48_9BACT</name>
<organism evidence="1">
    <name type="scientific">uncultured Geobacter sp</name>
    <dbReference type="NCBI Taxonomy" id="186741"/>
    <lineage>
        <taxon>Bacteria</taxon>
        <taxon>Pseudomonadati</taxon>
        <taxon>Thermodesulfobacteriota</taxon>
        <taxon>Desulfuromonadia</taxon>
        <taxon>Geobacterales</taxon>
        <taxon>Geobacteraceae</taxon>
        <taxon>Geobacter</taxon>
        <taxon>environmental samples</taxon>
    </lineage>
</organism>
<sequence length="116" mass="12466">MSVRIYGKNPPVSLLQQAPEHVTFEGYAPSLSEVYDEALVAIAPLRYGAGVKGKVGEALSWGVPVVTTTIGAEGMGLDHLKTAWIADNPEEFAEGIVRLTNDLSAGRFSLQKEKTH</sequence>
<dbReference type="Pfam" id="PF13692">
    <property type="entry name" value="Glyco_trans_1_4"/>
    <property type="match status" value="1"/>
</dbReference>
<feature type="non-terminal residue" evidence="1">
    <location>
        <position position="116"/>
    </location>
</feature>
<reference evidence="1" key="1">
    <citation type="journal article" date="2013" name="Environ. Microbiol.">
        <title>Seasonally variable intestinal metagenomes of the red palm weevil (Rhynchophorus ferrugineus).</title>
        <authorList>
            <person name="Jia S."/>
            <person name="Zhang X."/>
            <person name="Zhang G."/>
            <person name="Yin A."/>
            <person name="Zhang S."/>
            <person name="Li F."/>
            <person name="Wang L."/>
            <person name="Zhao D."/>
            <person name="Yun Q."/>
            <person name="Tala"/>
            <person name="Wang J."/>
            <person name="Sun G."/>
            <person name="Baabdullah M."/>
            <person name="Yu X."/>
            <person name="Hu S."/>
            <person name="Al-Mssallem I.S."/>
            <person name="Yu J."/>
        </authorList>
    </citation>
    <scope>NUCLEOTIDE SEQUENCE</scope>
</reference>
<dbReference type="AlphaFoldDB" id="A0A060BR48"/>
<dbReference type="Gene3D" id="3.40.50.2000">
    <property type="entry name" value="Glycogen Phosphorylase B"/>
    <property type="match status" value="1"/>
</dbReference>
<accession>A0A060BR48</accession>
<dbReference type="SUPFAM" id="SSF53756">
    <property type="entry name" value="UDP-Glycosyltransferase/glycogen phosphorylase"/>
    <property type="match status" value="1"/>
</dbReference>